<dbReference type="Gene3D" id="3.20.20.100">
    <property type="entry name" value="NADP-dependent oxidoreductase domain"/>
    <property type="match status" value="1"/>
</dbReference>
<dbReference type="InterPro" id="IPR023210">
    <property type="entry name" value="NADP_OxRdtase_dom"/>
</dbReference>
<evidence type="ECO:0000313" key="2">
    <source>
        <dbReference type="EMBL" id="SEF12122.1"/>
    </source>
</evidence>
<evidence type="ECO:0000313" key="3">
    <source>
        <dbReference type="Proteomes" id="UP000199448"/>
    </source>
</evidence>
<proteinExistence type="predicted"/>
<accession>A0A1H5PDU2</accession>
<dbReference type="SUPFAM" id="SSF51430">
    <property type="entry name" value="NAD(P)-linked oxidoreductase"/>
    <property type="match status" value="1"/>
</dbReference>
<keyword evidence="3" id="KW-1185">Reference proteome</keyword>
<feature type="domain" description="NADP-dependent oxidoreductase" evidence="1">
    <location>
        <begin position="6"/>
        <end position="274"/>
    </location>
</feature>
<name>A0A1H5PDU2_9FLAO</name>
<dbReference type="OrthoDB" id="9773828at2"/>
<organism evidence="2 3">
    <name type="scientific">Salinimicrobium catena</name>
    <dbReference type="NCBI Taxonomy" id="390640"/>
    <lineage>
        <taxon>Bacteria</taxon>
        <taxon>Pseudomonadati</taxon>
        <taxon>Bacteroidota</taxon>
        <taxon>Flavobacteriia</taxon>
        <taxon>Flavobacteriales</taxon>
        <taxon>Flavobacteriaceae</taxon>
        <taxon>Salinimicrobium</taxon>
    </lineage>
</organism>
<dbReference type="PANTHER" id="PTHR43312:SF1">
    <property type="entry name" value="NADP-DEPENDENT OXIDOREDUCTASE DOMAIN-CONTAINING PROTEIN"/>
    <property type="match status" value="1"/>
</dbReference>
<evidence type="ECO:0000259" key="1">
    <source>
        <dbReference type="Pfam" id="PF00248"/>
    </source>
</evidence>
<dbReference type="EMBL" id="FNUG01000013">
    <property type="protein sequence ID" value="SEF12122.1"/>
    <property type="molecule type" value="Genomic_DNA"/>
</dbReference>
<dbReference type="AlphaFoldDB" id="A0A1H5PDU2"/>
<dbReference type="InterPro" id="IPR036812">
    <property type="entry name" value="NAD(P)_OxRdtase_dom_sf"/>
</dbReference>
<dbReference type="Pfam" id="PF00248">
    <property type="entry name" value="Aldo_ket_red"/>
    <property type="match status" value="1"/>
</dbReference>
<dbReference type="Proteomes" id="UP000199448">
    <property type="component" value="Unassembled WGS sequence"/>
</dbReference>
<dbReference type="STRING" id="390640.SAMN04488034_11317"/>
<dbReference type="PANTHER" id="PTHR43312">
    <property type="entry name" value="D-THREO-ALDOSE 1-DEHYDROGENASE"/>
    <property type="match status" value="1"/>
</dbReference>
<dbReference type="CDD" id="cd19097">
    <property type="entry name" value="AKR_unchar"/>
    <property type="match status" value="1"/>
</dbReference>
<reference evidence="2 3" key="1">
    <citation type="submission" date="2016-10" db="EMBL/GenBank/DDBJ databases">
        <authorList>
            <person name="de Groot N.N."/>
        </authorList>
    </citation>
    <scope>NUCLEOTIDE SEQUENCE [LARGE SCALE GENOMIC DNA]</scope>
    <source>
        <strain evidence="2 3">DSM 23553</strain>
    </source>
</reference>
<gene>
    <name evidence="2" type="ORF">SAMN04488034_11317</name>
</gene>
<sequence length="289" mass="33366">MNTSKRLVLGTVQFGLPYGINNQTGLLPEAEVYEILNRAAIMGIETLDTAAAYGEAERRIGSYHQKHDKGFKIISKFSKNSEDNWALSLNRSLGKLKLERLETIMFHSFDAYQENKDNLKDIINTKDKLYKKLGVSVYTNREVMALKDEDEVDVIQLPFNMLDNEQQRGQKLRELKETGKEIHTRSCFLQGLFFMDEKNLPGNLKPLKPYLEQIKNLALDYNLEKGHLAMQYVVNKEYVDAVLFGVDSVKQLEQNIYWAENMIPEAILNEIDNIKVKDPFLLNPSEWQI</sequence>
<protein>
    <submittedName>
        <fullName evidence="2">Predicted oxidoreductase</fullName>
    </submittedName>
</protein>
<dbReference type="InterPro" id="IPR053135">
    <property type="entry name" value="AKR2_Oxidoreductase"/>
</dbReference>
<dbReference type="RefSeq" id="WP_093114421.1">
    <property type="nucleotide sequence ID" value="NZ_FNGG01000013.1"/>
</dbReference>